<dbReference type="InterPro" id="IPR036640">
    <property type="entry name" value="ABC1_TM_sf"/>
</dbReference>
<dbReference type="PROSITE" id="PS00211">
    <property type="entry name" value="ABC_TRANSPORTER_1"/>
    <property type="match status" value="1"/>
</dbReference>
<dbReference type="PROSITE" id="PS50893">
    <property type="entry name" value="ABC_TRANSPORTER_2"/>
    <property type="match status" value="1"/>
</dbReference>
<dbReference type="InterPro" id="IPR017871">
    <property type="entry name" value="ABC_transporter-like_CS"/>
</dbReference>
<protein>
    <submittedName>
        <fullName evidence="10">ABC transporter ATP-binding protein</fullName>
    </submittedName>
</protein>
<keyword evidence="2 7" id="KW-0812">Transmembrane</keyword>
<evidence type="ECO:0000256" key="5">
    <source>
        <dbReference type="ARBA" id="ARBA00022989"/>
    </source>
</evidence>
<dbReference type="Pfam" id="PF00005">
    <property type="entry name" value="ABC_tran"/>
    <property type="match status" value="1"/>
</dbReference>
<comment type="subcellular location">
    <subcellularLocation>
        <location evidence="1">Cell membrane</location>
        <topology evidence="1">Multi-pass membrane protein</topology>
    </subcellularLocation>
</comment>
<dbReference type="InterPro" id="IPR003439">
    <property type="entry name" value="ABC_transporter-like_ATP-bd"/>
</dbReference>
<sequence length="584" mass="65131">MKDNKQNSISMILNFAKQCKNKMIASILLSIAGVAFGMIPYFAVSNLISRLFENDYKWANIMYIALIALIGYLGKVIFSTMSTILSHKSAFIILKNIRQEITEKLSRVPMGYIIDTPSGKFKTSIVDTVEKIELPLAHMIPELTSNLLVPICLSIYFFFLDWRLALIALVTIPIGLVCYMGMMKDYETRYARVLKAGRNMDATIVEYINGIEVIKMFNQSARSYKKYTDAVKENSNSKSEWFKKTNGYYTIAICIMPTSLLGVLPMGTYLFMKGSISIPVLITCIILSLSLIKPLIQALEYTDSLAMVDSTVKEIAEILEAKEMNRPIDRKNIKNNTITFENACFAYGEVQVLKDISFSTVPSGITAIVGPSGSGKSTIAKLIASFWDVDKGSIKIGGIDVKELPLSQIMETIAYVSQDNFLFNLSIRENIRLGNKNASDEEVEMAAKKASAHEFIITLPNGYDTNVGDAGGKLSGGERQRISIARAILKNASVVLLDEATAFTDPENESIIQKSINELIKNKTLIVIAHRLSTIVHADQIVVMNKGKIENMGNHRYLLEKCKLYKELWQAHISFKDNAIEEVS</sequence>
<evidence type="ECO:0000256" key="6">
    <source>
        <dbReference type="ARBA" id="ARBA00023136"/>
    </source>
</evidence>
<dbReference type="SUPFAM" id="SSF52540">
    <property type="entry name" value="P-loop containing nucleoside triphosphate hydrolases"/>
    <property type="match status" value="1"/>
</dbReference>
<dbReference type="EMBL" id="BAAACG010000010">
    <property type="protein sequence ID" value="GAA0741324.1"/>
    <property type="molecule type" value="Genomic_DNA"/>
</dbReference>
<dbReference type="Proteomes" id="UP001501510">
    <property type="component" value="Unassembled WGS sequence"/>
</dbReference>
<feature type="transmembrane region" description="Helical" evidence="7">
    <location>
        <begin position="21"/>
        <end position="43"/>
    </location>
</feature>
<keyword evidence="4 10" id="KW-0067">ATP-binding</keyword>
<evidence type="ECO:0000256" key="2">
    <source>
        <dbReference type="ARBA" id="ARBA00022692"/>
    </source>
</evidence>
<comment type="caution">
    <text evidence="10">The sequence shown here is derived from an EMBL/GenBank/DDBJ whole genome shotgun (WGS) entry which is preliminary data.</text>
</comment>
<feature type="transmembrane region" description="Helical" evidence="7">
    <location>
        <begin position="248"/>
        <end position="270"/>
    </location>
</feature>
<organism evidence="10 11">
    <name type="scientific">Clostridium oceanicum</name>
    <dbReference type="NCBI Taxonomy" id="1543"/>
    <lineage>
        <taxon>Bacteria</taxon>
        <taxon>Bacillati</taxon>
        <taxon>Bacillota</taxon>
        <taxon>Clostridia</taxon>
        <taxon>Eubacteriales</taxon>
        <taxon>Clostridiaceae</taxon>
        <taxon>Clostridium</taxon>
    </lineage>
</organism>
<evidence type="ECO:0000256" key="3">
    <source>
        <dbReference type="ARBA" id="ARBA00022741"/>
    </source>
</evidence>
<accession>A0ABN1JL39</accession>
<dbReference type="Gene3D" id="1.20.1560.10">
    <property type="entry name" value="ABC transporter type 1, transmembrane domain"/>
    <property type="match status" value="1"/>
</dbReference>
<evidence type="ECO:0000256" key="4">
    <source>
        <dbReference type="ARBA" id="ARBA00022840"/>
    </source>
</evidence>
<dbReference type="PANTHER" id="PTHR24221">
    <property type="entry name" value="ATP-BINDING CASSETTE SUB-FAMILY B"/>
    <property type="match status" value="1"/>
</dbReference>
<evidence type="ECO:0000256" key="7">
    <source>
        <dbReference type="SAM" id="Phobius"/>
    </source>
</evidence>
<evidence type="ECO:0000259" key="8">
    <source>
        <dbReference type="PROSITE" id="PS50893"/>
    </source>
</evidence>
<dbReference type="GO" id="GO:0005524">
    <property type="term" value="F:ATP binding"/>
    <property type="evidence" value="ECO:0007669"/>
    <property type="project" value="UniProtKB-KW"/>
</dbReference>
<keyword evidence="6 7" id="KW-0472">Membrane</keyword>
<dbReference type="Gene3D" id="3.40.50.300">
    <property type="entry name" value="P-loop containing nucleotide triphosphate hydrolases"/>
    <property type="match status" value="1"/>
</dbReference>
<feature type="transmembrane region" description="Helical" evidence="7">
    <location>
        <begin position="165"/>
        <end position="182"/>
    </location>
</feature>
<keyword evidence="5 7" id="KW-1133">Transmembrane helix</keyword>
<dbReference type="SUPFAM" id="SSF90123">
    <property type="entry name" value="ABC transporter transmembrane region"/>
    <property type="match status" value="1"/>
</dbReference>
<evidence type="ECO:0000313" key="10">
    <source>
        <dbReference type="EMBL" id="GAA0741324.1"/>
    </source>
</evidence>
<dbReference type="PROSITE" id="PS50929">
    <property type="entry name" value="ABC_TM1F"/>
    <property type="match status" value="1"/>
</dbReference>
<dbReference type="InterPro" id="IPR003593">
    <property type="entry name" value="AAA+_ATPase"/>
</dbReference>
<evidence type="ECO:0000256" key="1">
    <source>
        <dbReference type="ARBA" id="ARBA00004651"/>
    </source>
</evidence>
<reference evidence="10 11" key="1">
    <citation type="journal article" date="2019" name="Int. J. Syst. Evol. Microbiol.">
        <title>The Global Catalogue of Microorganisms (GCM) 10K type strain sequencing project: providing services to taxonomists for standard genome sequencing and annotation.</title>
        <authorList>
            <consortium name="The Broad Institute Genomics Platform"/>
            <consortium name="The Broad Institute Genome Sequencing Center for Infectious Disease"/>
            <person name="Wu L."/>
            <person name="Ma J."/>
        </authorList>
    </citation>
    <scope>NUCLEOTIDE SEQUENCE [LARGE SCALE GENOMIC DNA]</scope>
    <source>
        <strain evidence="10 11">JCM 1407</strain>
    </source>
</reference>
<proteinExistence type="predicted"/>
<feature type="transmembrane region" description="Helical" evidence="7">
    <location>
        <begin position="276"/>
        <end position="296"/>
    </location>
</feature>
<dbReference type="InterPro" id="IPR027417">
    <property type="entry name" value="P-loop_NTPase"/>
</dbReference>
<feature type="domain" description="ABC transporter" evidence="8">
    <location>
        <begin position="338"/>
        <end position="571"/>
    </location>
</feature>
<dbReference type="Pfam" id="PF00664">
    <property type="entry name" value="ABC_membrane"/>
    <property type="match status" value="1"/>
</dbReference>
<keyword evidence="3" id="KW-0547">Nucleotide-binding</keyword>
<dbReference type="SMART" id="SM00382">
    <property type="entry name" value="AAA"/>
    <property type="match status" value="1"/>
</dbReference>
<dbReference type="PANTHER" id="PTHR24221:SF397">
    <property type="entry name" value="ABC TRANSPORTER, ATP-BINDING TRANSMEMBRANE PROTEIN"/>
    <property type="match status" value="1"/>
</dbReference>
<evidence type="ECO:0000259" key="9">
    <source>
        <dbReference type="PROSITE" id="PS50929"/>
    </source>
</evidence>
<feature type="transmembrane region" description="Helical" evidence="7">
    <location>
        <begin position="63"/>
        <end position="85"/>
    </location>
</feature>
<dbReference type="InterPro" id="IPR039421">
    <property type="entry name" value="Type_1_exporter"/>
</dbReference>
<gene>
    <name evidence="10" type="ORF">GCM10008906_22320</name>
</gene>
<dbReference type="InterPro" id="IPR011527">
    <property type="entry name" value="ABC1_TM_dom"/>
</dbReference>
<keyword evidence="11" id="KW-1185">Reference proteome</keyword>
<name>A0ABN1JL39_9CLOT</name>
<evidence type="ECO:0000313" key="11">
    <source>
        <dbReference type="Proteomes" id="UP001501510"/>
    </source>
</evidence>
<feature type="domain" description="ABC transmembrane type-1" evidence="9">
    <location>
        <begin position="24"/>
        <end position="307"/>
    </location>
</feature>